<evidence type="ECO:0000256" key="2">
    <source>
        <dbReference type="PROSITE-ProRule" id="PRU00252"/>
    </source>
</evidence>
<organism evidence="3 4">
    <name type="scientific">Gossypium raimondii</name>
    <name type="common">Peruvian cotton</name>
    <name type="synonym">Gossypium klotzschianum subsp. raimondii</name>
    <dbReference type="NCBI Taxonomy" id="29730"/>
    <lineage>
        <taxon>Eukaryota</taxon>
        <taxon>Viridiplantae</taxon>
        <taxon>Streptophyta</taxon>
        <taxon>Embryophyta</taxon>
        <taxon>Tracheophyta</taxon>
        <taxon>Spermatophyta</taxon>
        <taxon>Magnoliopsida</taxon>
        <taxon>eudicotyledons</taxon>
        <taxon>Gunneridae</taxon>
        <taxon>Pentapetalae</taxon>
        <taxon>rosids</taxon>
        <taxon>malvids</taxon>
        <taxon>Malvales</taxon>
        <taxon>Malvaceae</taxon>
        <taxon>Malvoideae</taxon>
        <taxon>Gossypium</taxon>
    </lineage>
</organism>
<reference evidence="3 4" key="1">
    <citation type="journal article" date="2012" name="Nature">
        <title>Repeated polyploidization of Gossypium genomes and the evolution of spinnable cotton fibres.</title>
        <authorList>
            <person name="Paterson A.H."/>
            <person name="Wendel J.F."/>
            <person name="Gundlach H."/>
            <person name="Guo H."/>
            <person name="Jenkins J."/>
            <person name="Jin D."/>
            <person name="Llewellyn D."/>
            <person name="Showmaker K.C."/>
            <person name="Shu S."/>
            <person name="Udall J."/>
            <person name="Yoo M.J."/>
            <person name="Byers R."/>
            <person name="Chen W."/>
            <person name="Doron-Faigenboim A."/>
            <person name="Duke M.V."/>
            <person name="Gong L."/>
            <person name="Grimwood J."/>
            <person name="Grover C."/>
            <person name="Grupp K."/>
            <person name="Hu G."/>
            <person name="Lee T.H."/>
            <person name="Li J."/>
            <person name="Lin L."/>
            <person name="Liu T."/>
            <person name="Marler B.S."/>
            <person name="Page J.T."/>
            <person name="Roberts A.W."/>
            <person name="Romanel E."/>
            <person name="Sanders W.S."/>
            <person name="Szadkowski E."/>
            <person name="Tan X."/>
            <person name="Tang H."/>
            <person name="Xu C."/>
            <person name="Wang J."/>
            <person name="Wang Z."/>
            <person name="Zhang D."/>
            <person name="Zhang L."/>
            <person name="Ashrafi H."/>
            <person name="Bedon F."/>
            <person name="Bowers J.E."/>
            <person name="Brubaker C.L."/>
            <person name="Chee P.W."/>
            <person name="Das S."/>
            <person name="Gingle A.R."/>
            <person name="Haigler C.H."/>
            <person name="Harker D."/>
            <person name="Hoffmann L.V."/>
            <person name="Hovav R."/>
            <person name="Jones D.C."/>
            <person name="Lemke C."/>
            <person name="Mansoor S."/>
            <person name="ur Rahman M."/>
            <person name="Rainville L.N."/>
            <person name="Rambani A."/>
            <person name="Reddy U.K."/>
            <person name="Rong J.K."/>
            <person name="Saranga Y."/>
            <person name="Scheffler B.E."/>
            <person name="Scheffler J.A."/>
            <person name="Stelly D.M."/>
            <person name="Triplett B.A."/>
            <person name="Van Deynze A."/>
            <person name="Vaslin M.F."/>
            <person name="Waghmare V.N."/>
            <person name="Walford S.A."/>
            <person name="Wright R.J."/>
            <person name="Zaki E.A."/>
            <person name="Zhang T."/>
            <person name="Dennis E.S."/>
            <person name="Mayer K.F."/>
            <person name="Peterson D.G."/>
            <person name="Rokhsar D.S."/>
            <person name="Wang X."/>
            <person name="Schmutz J."/>
        </authorList>
    </citation>
    <scope>NUCLEOTIDE SEQUENCE [LARGE SCALE GENOMIC DNA]</scope>
</reference>
<evidence type="ECO:0000313" key="4">
    <source>
        <dbReference type="Proteomes" id="UP000032304"/>
    </source>
</evidence>
<dbReference type="InterPro" id="IPR012340">
    <property type="entry name" value="NA-bd_OB-fold"/>
</dbReference>
<dbReference type="PANTHER" id="PTHR10302:SF0">
    <property type="entry name" value="SINGLE-STRANDED DNA-BINDING PROTEIN, MITOCHONDRIAL"/>
    <property type="match status" value="1"/>
</dbReference>
<accession>A0A0D2QVE0</accession>
<keyword evidence="4" id="KW-1185">Reference proteome</keyword>
<dbReference type="PANTHER" id="PTHR10302">
    <property type="entry name" value="SINGLE-STRANDED DNA-BINDING PROTEIN"/>
    <property type="match status" value="1"/>
</dbReference>
<dbReference type="NCBIfam" id="TIGR00621">
    <property type="entry name" value="ssb"/>
    <property type="match status" value="1"/>
</dbReference>
<protein>
    <recommendedName>
        <fullName evidence="5">OB domain-containing protein</fullName>
    </recommendedName>
</protein>
<evidence type="ECO:0000256" key="1">
    <source>
        <dbReference type="ARBA" id="ARBA00023125"/>
    </source>
</evidence>
<dbReference type="EMBL" id="CM001740">
    <property type="protein sequence ID" value="KJB11140.1"/>
    <property type="molecule type" value="Genomic_DNA"/>
</dbReference>
<dbReference type="Proteomes" id="UP000032304">
    <property type="component" value="Chromosome 1"/>
</dbReference>
<dbReference type="SUPFAM" id="SSF50249">
    <property type="entry name" value="Nucleic acid-binding proteins"/>
    <property type="match status" value="1"/>
</dbReference>
<evidence type="ECO:0000313" key="3">
    <source>
        <dbReference type="EMBL" id="KJB11140.1"/>
    </source>
</evidence>
<dbReference type="InterPro" id="IPR000424">
    <property type="entry name" value="Primosome_PriB/ssb"/>
</dbReference>
<evidence type="ECO:0008006" key="5">
    <source>
        <dbReference type="Google" id="ProtNLM"/>
    </source>
</evidence>
<dbReference type="Gramene" id="KJB11140">
    <property type="protein sequence ID" value="KJB11140"/>
    <property type="gene ID" value="B456_001G242700"/>
</dbReference>
<dbReference type="GO" id="GO:0003697">
    <property type="term" value="F:single-stranded DNA binding"/>
    <property type="evidence" value="ECO:0007669"/>
    <property type="project" value="InterPro"/>
</dbReference>
<dbReference type="AlphaFoldDB" id="A0A0D2QVE0"/>
<dbReference type="Pfam" id="PF00436">
    <property type="entry name" value="SSB"/>
    <property type="match status" value="1"/>
</dbReference>
<dbReference type="PROSITE" id="PS50935">
    <property type="entry name" value="SSB"/>
    <property type="match status" value="1"/>
</dbReference>
<dbReference type="InterPro" id="IPR011344">
    <property type="entry name" value="ssDNA-bd"/>
</dbReference>
<gene>
    <name evidence="3" type="ORF">B456_001G242700</name>
</gene>
<dbReference type="CDD" id="cd04496">
    <property type="entry name" value="SSB_OBF"/>
    <property type="match status" value="1"/>
</dbReference>
<dbReference type="GO" id="GO:0042645">
    <property type="term" value="C:mitochondrial nucleoid"/>
    <property type="evidence" value="ECO:0007669"/>
    <property type="project" value="TreeGrafter"/>
</dbReference>
<name>A0A0D2QVE0_GOSRA</name>
<keyword evidence="1 2" id="KW-0238">DNA-binding</keyword>
<proteinExistence type="predicted"/>
<sequence>MAFGQTLVSSRNMLFTVVSQNPKPNTKTLAFFPSPTPLNSSSVLAKRQRLPFRTLKCSVDYRDQTHNLQVSYPKPSEIPWSKDLCNTVHLIGNVGSPVEIKHLPSGKVLAWTRLAVKKSPTDTTWINLTFWDELANTAYQHVEKGQQIYVCGRLVSDTVESDDGKQQTYYKIVVQQINFVERNSPSMASNDRGFSGMSSRKLAIMVRIMWGLLWNYGKLFSPILLNGGIIGKTRGTQDIQILSTRILEKLYGLKVGILPIG</sequence>
<dbReference type="Gene3D" id="2.40.50.140">
    <property type="entry name" value="Nucleic acid-binding proteins"/>
    <property type="match status" value="1"/>
</dbReference>
<dbReference type="GO" id="GO:0006264">
    <property type="term" value="P:mitochondrial DNA replication"/>
    <property type="evidence" value="ECO:0007669"/>
    <property type="project" value="TreeGrafter"/>
</dbReference>